<dbReference type="RefSeq" id="WP_290318049.1">
    <property type="nucleotide sequence ID" value="NZ_JAUFPN010000165.1"/>
</dbReference>
<dbReference type="InterPro" id="IPR010836">
    <property type="entry name" value="SapC"/>
</dbReference>
<dbReference type="EMBL" id="JAUFPN010000165">
    <property type="protein sequence ID" value="MDN3566152.1"/>
    <property type="molecule type" value="Genomic_DNA"/>
</dbReference>
<sequence>MPEPSSPHPAGNGAMNGSAGAMPVLPPLYRSLEGLTAERHAGLRLRDAGFGFAATASAVPVAAEEFVIAARSLPIVFSAQAPHMPVVITGLAAGTNLYVDSGGAWKAGAYVPAYLRRFPFFLLRTAPDSEELALCIDPGAPQVSTTLGEPLFGPDGKPAPQLDRAFAFSRSVEEAMLRTRTLAVRLAELGLLKPSVVQFDHHGKPMRIDGFFAVDRPALAALPAGQLAELRDRGWLEVIYAHLLSVGGIPDLARGVQA</sequence>
<keyword evidence="2" id="KW-1185">Reference proteome</keyword>
<organism evidence="1 2">
    <name type="scientific">Paeniroseomonas aquatica</name>
    <dbReference type="NCBI Taxonomy" id="373043"/>
    <lineage>
        <taxon>Bacteria</taxon>
        <taxon>Pseudomonadati</taxon>
        <taxon>Pseudomonadota</taxon>
        <taxon>Alphaproteobacteria</taxon>
        <taxon>Acetobacterales</taxon>
        <taxon>Acetobacteraceae</taxon>
        <taxon>Paeniroseomonas</taxon>
    </lineage>
</organism>
<proteinExistence type="predicted"/>
<dbReference type="Proteomes" id="UP001529369">
    <property type="component" value="Unassembled WGS sequence"/>
</dbReference>
<dbReference type="Pfam" id="PF07277">
    <property type="entry name" value="SapC"/>
    <property type="match status" value="1"/>
</dbReference>
<name>A0ABT8A8L8_9PROT</name>
<gene>
    <name evidence="1" type="ORF">QWZ14_17425</name>
</gene>
<reference evidence="2" key="1">
    <citation type="journal article" date="2019" name="Int. J. Syst. Evol. Microbiol.">
        <title>The Global Catalogue of Microorganisms (GCM) 10K type strain sequencing project: providing services to taxonomists for standard genome sequencing and annotation.</title>
        <authorList>
            <consortium name="The Broad Institute Genomics Platform"/>
            <consortium name="The Broad Institute Genome Sequencing Center for Infectious Disease"/>
            <person name="Wu L."/>
            <person name="Ma J."/>
        </authorList>
    </citation>
    <scope>NUCLEOTIDE SEQUENCE [LARGE SCALE GENOMIC DNA]</scope>
    <source>
        <strain evidence="2">CECT 7131</strain>
    </source>
</reference>
<evidence type="ECO:0000313" key="2">
    <source>
        <dbReference type="Proteomes" id="UP001529369"/>
    </source>
</evidence>
<accession>A0ABT8A8L8</accession>
<protein>
    <submittedName>
        <fullName evidence="1">SapC family protein</fullName>
    </submittedName>
</protein>
<evidence type="ECO:0000313" key="1">
    <source>
        <dbReference type="EMBL" id="MDN3566152.1"/>
    </source>
</evidence>
<comment type="caution">
    <text evidence="1">The sequence shown here is derived from an EMBL/GenBank/DDBJ whole genome shotgun (WGS) entry which is preliminary data.</text>
</comment>